<dbReference type="InterPro" id="IPR000192">
    <property type="entry name" value="Aminotrans_V_dom"/>
</dbReference>
<evidence type="ECO:0000256" key="9">
    <source>
        <dbReference type="ARBA" id="ARBA00050776"/>
    </source>
</evidence>
<gene>
    <name evidence="12" type="ORF">SAMN02745190_00760</name>
</gene>
<reference evidence="12 13" key="1">
    <citation type="submission" date="2016-11" db="EMBL/GenBank/DDBJ databases">
        <authorList>
            <person name="Jaros S."/>
            <person name="Januszkiewicz K."/>
            <person name="Wedrychowicz H."/>
        </authorList>
    </citation>
    <scope>NUCLEOTIDE SEQUENCE [LARGE SCALE GENOMIC DNA]</scope>
    <source>
        <strain evidence="12 13">DSM 10502</strain>
    </source>
</reference>
<evidence type="ECO:0000256" key="8">
    <source>
        <dbReference type="ARBA" id="ARBA00023014"/>
    </source>
</evidence>
<evidence type="ECO:0000256" key="5">
    <source>
        <dbReference type="ARBA" id="ARBA00022723"/>
    </source>
</evidence>
<evidence type="ECO:0000313" key="13">
    <source>
        <dbReference type="Proteomes" id="UP000184404"/>
    </source>
</evidence>
<dbReference type="InterPro" id="IPR015422">
    <property type="entry name" value="PyrdxlP-dep_Trfase_small"/>
</dbReference>
<dbReference type="InterPro" id="IPR015424">
    <property type="entry name" value="PyrdxlP-dep_Trfase"/>
</dbReference>
<evidence type="ECO:0000256" key="1">
    <source>
        <dbReference type="ARBA" id="ARBA00001933"/>
    </source>
</evidence>
<dbReference type="PANTHER" id="PTHR11601:SF34">
    <property type="entry name" value="CYSTEINE DESULFURASE"/>
    <property type="match status" value="1"/>
</dbReference>
<keyword evidence="6" id="KW-0663">Pyridoxal phosphate</keyword>
<dbReference type="PANTHER" id="PTHR11601">
    <property type="entry name" value="CYSTEINE DESULFURYLASE FAMILY MEMBER"/>
    <property type="match status" value="1"/>
</dbReference>
<evidence type="ECO:0000256" key="3">
    <source>
        <dbReference type="ARBA" id="ARBA00012239"/>
    </source>
</evidence>
<dbReference type="InterPro" id="IPR020578">
    <property type="entry name" value="Aminotrans_V_PyrdxlP_BS"/>
</dbReference>
<dbReference type="Proteomes" id="UP000184404">
    <property type="component" value="Unassembled WGS sequence"/>
</dbReference>
<accession>A0A1M4URP2</accession>
<keyword evidence="4" id="KW-0808">Transferase</keyword>
<comment type="similarity">
    <text evidence="2">Belongs to the class-V pyridoxal-phosphate-dependent aminotransferase family. NifS/IscS subfamily.</text>
</comment>
<comment type="catalytic activity">
    <reaction evidence="9">
        <text>(sulfur carrier)-H + L-cysteine = (sulfur carrier)-SH + L-alanine</text>
        <dbReference type="Rhea" id="RHEA:43892"/>
        <dbReference type="Rhea" id="RHEA-COMP:14737"/>
        <dbReference type="Rhea" id="RHEA-COMP:14739"/>
        <dbReference type="ChEBI" id="CHEBI:29917"/>
        <dbReference type="ChEBI" id="CHEBI:35235"/>
        <dbReference type="ChEBI" id="CHEBI:57972"/>
        <dbReference type="ChEBI" id="CHEBI:64428"/>
        <dbReference type="EC" id="2.8.1.7"/>
    </reaction>
</comment>
<evidence type="ECO:0000259" key="11">
    <source>
        <dbReference type="Pfam" id="PF00266"/>
    </source>
</evidence>
<evidence type="ECO:0000256" key="2">
    <source>
        <dbReference type="ARBA" id="ARBA00006490"/>
    </source>
</evidence>
<evidence type="ECO:0000313" key="12">
    <source>
        <dbReference type="EMBL" id="SHE59402.1"/>
    </source>
</evidence>
<organism evidence="12 13">
    <name type="scientific">Schwartzia succinivorans DSM 10502</name>
    <dbReference type="NCBI Taxonomy" id="1123243"/>
    <lineage>
        <taxon>Bacteria</taxon>
        <taxon>Bacillati</taxon>
        <taxon>Bacillota</taxon>
        <taxon>Negativicutes</taxon>
        <taxon>Selenomonadales</taxon>
        <taxon>Selenomonadaceae</taxon>
        <taxon>Schwartzia</taxon>
    </lineage>
</organism>
<dbReference type="GO" id="GO:0031071">
    <property type="term" value="F:cysteine desulfurase activity"/>
    <property type="evidence" value="ECO:0007669"/>
    <property type="project" value="UniProtKB-EC"/>
</dbReference>
<dbReference type="Pfam" id="PF00266">
    <property type="entry name" value="Aminotran_5"/>
    <property type="match status" value="1"/>
</dbReference>
<keyword evidence="8" id="KW-0411">Iron-sulfur</keyword>
<dbReference type="STRING" id="1123243.SAMN02745190_00760"/>
<proteinExistence type="inferred from homology"/>
<evidence type="ECO:0000256" key="10">
    <source>
        <dbReference type="RuleBase" id="RU004504"/>
    </source>
</evidence>
<evidence type="ECO:0000256" key="6">
    <source>
        <dbReference type="ARBA" id="ARBA00022898"/>
    </source>
</evidence>
<dbReference type="SUPFAM" id="SSF53383">
    <property type="entry name" value="PLP-dependent transferases"/>
    <property type="match status" value="1"/>
</dbReference>
<dbReference type="EMBL" id="FQUG01000003">
    <property type="protein sequence ID" value="SHE59402.1"/>
    <property type="molecule type" value="Genomic_DNA"/>
</dbReference>
<protein>
    <recommendedName>
        <fullName evidence="3">cysteine desulfurase</fullName>
        <ecNumber evidence="3">2.8.1.7</ecNumber>
    </recommendedName>
</protein>
<feature type="domain" description="Aminotransferase class V" evidence="11">
    <location>
        <begin position="3"/>
        <end position="364"/>
    </location>
</feature>
<evidence type="ECO:0000256" key="4">
    <source>
        <dbReference type="ARBA" id="ARBA00022679"/>
    </source>
</evidence>
<dbReference type="Gene3D" id="3.90.1150.10">
    <property type="entry name" value="Aspartate Aminotransferase, domain 1"/>
    <property type="match status" value="1"/>
</dbReference>
<dbReference type="PIRSF" id="PIRSF005572">
    <property type="entry name" value="NifS"/>
    <property type="match status" value="1"/>
</dbReference>
<dbReference type="PROSITE" id="PS00595">
    <property type="entry name" value="AA_TRANSFER_CLASS_5"/>
    <property type="match status" value="1"/>
</dbReference>
<dbReference type="EC" id="2.8.1.7" evidence="3"/>
<dbReference type="GO" id="GO:0051536">
    <property type="term" value="F:iron-sulfur cluster binding"/>
    <property type="evidence" value="ECO:0007669"/>
    <property type="project" value="UniProtKB-KW"/>
</dbReference>
<dbReference type="FunFam" id="3.40.640.10:FF:000084">
    <property type="entry name" value="IscS-like cysteine desulfurase"/>
    <property type="match status" value="1"/>
</dbReference>
<dbReference type="RefSeq" id="WP_072934862.1">
    <property type="nucleotide sequence ID" value="NZ_FQUG01000003.1"/>
</dbReference>
<name>A0A1M4URP2_9FIRM</name>
<dbReference type="AlphaFoldDB" id="A0A1M4URP2"/>
<dbReference type="InterPro" id="IPR015421">
    <property type="entry name" value="PyrdxlP-dep_Trfase_major"/>
</dbReference>
<keyword evidence="5" id="KW-0479">Metal-binding</keyword>
<keyword evidence="7" id="KW-0408">Iron</keyword>
<dbReference type="GO" id="GO:0046872">
    <property type="term" value="F:metal ion binding"/>
    <property type="evidence" value="ECO:0007669"/>
    <property type="project" value="UniProtKB-KW"/>
</dbReference>
<evidence type="ECO:0000256" key="7">
    <source>
        <dbReference type="ARBA" id="ARBA00023004"/>
    </source>
</evidence>
<sequence>MAVYLDYAATTPTDSKVLTAMQPFFTECFGNPSSVYSFGRQTKQAVLKARGEIAELLGASSEEIFFTSGGSESDNWALLGIAAANAEKGHHVITSEIEHHAVLHTVDYMRSQGFDVTVLPVDRYGFVSADSLRNALRDDTVLVSIMMANNEVGTIQPVAELSEIAHARGVLFHTDAVQAAGHIPIDVHALGVDALSLSGHKLYGPKGIGALYVRKGVDIKPLVYGGGQERGLRGGTENVPGIVGLGAASVMALHEMDDENRRLASLRDEFISCAAEAIEGCHLNGASGEGRLPGNINLRFDGISSESLLIRLDIAGFAVSAGSACSAGAVEPSHVLTAMGLSEAEAKSSVRITIGRYTTKKELHDFFEELKKSVREIRLASKPENT</sequence>
<dbReference type="NCBIfam" id="NF002806">
    <property type="entry name" value="PRK02948.1"/>
    <property type="match status" value="1"/>
</dbReference>
<keyword evidence="13" id="KW-1185">Reference proteome</keyword>
<dbReference type="Gene3D" id="3.40.640.10">
    <property type="entry name" value="Type I PLP-dependent aspartate aminotransferase-like (Major domain)"/>
    <property type="match status" value="1"/>
</dbReference>
<dbReference type="InterPro" id="IPR016454">
    <property type="entry name" value="Cysteine_dSase"/>
</dbReference>
<dbReference type="Gene3D" id="1.10.260.50">
    <property type="match status" value="1"/>
</dbReference>
<comment type="cofactor">
    <cofactor evidence="1 10">
        <name>pyridoxal 5'-phosphate</name>
        <dbReference type="ChEBI" id="CHEBI:597326"/>
    </cofactor>
</comment>